<dbReference type="InParanoid" id="A0A165GQ95"/>
<keyword evidence="10" id="KW-1185">Reference proteome</keyword>
<evidence type="ECO:0000313" key="10">
    <source>
        <dbReference type="Proteomes" id="UP000076632"/>
    </source>
</evidence>
<feature type="compositionally biased region" description="Basic and acidic residues" evidence="7">
    <location>
        <begin position="69"/>
        <end position="81"/>
    </location>
</feature>
<organism evidence="9 10">
    <name type="scientific">Xylona heveae (strain CBS 132557 / TC161)</name>
    <dbReference type="NCBI Taxonomy" id="1328760"/>
    <lineage>
        <taxon>Eukaryota</taxon>
        <taxon>Fungi</taxon>
        <taxon>Dikarya</taxon>
        <taxon>Ascomycota</taxon>
        <taxon>Pezizomycotina</taxon>
        <taxon>Xylonomycetes</taxon>
        <taxon>Xylonales</taxon>
        <taxon>Xylonaceae</taxon>
        <taxon>Xylona</taxon>
    </lineage>
</organism>
<dbReference type="InterPro" id="IPR036864">
    <property type="entry name" value="Zn2-C6_fun-type_DNA-bd_sf"/>
</dbReference>
<dbReference type="Pfam" id="PF00172">
    <property type="entry name" value="Zn_clus"/>
    <property type="match status" value="1"/>
</dbReference>
<evidence type="ECO:0000256" key="6">
    <source>
        <dbReference type="ARBA" id="ARBA00023242"/>
    </source>
</evidence>
<dbReference type="InterPro" id="IPR051430">
    <property type="entry name" value="Fungal_TF_Env_Response"/>
</dbReference>
<dbReference type="CDD" id="cd12148">
    <property type="entry name" value="fungal_TF_MHR"/>
    <property type="match status" value="1"/>
</dbReference>
<evidence type="ECO:0000256" key="2">
    <source>
        <dbReference type="ARBA" id="ARBA00022833"/>
    </source>
</evidence>
<dbReference type="InterPro" id="IPR007219">
    <property type="entry name" value="XnlR_reg_dom"/>
</dbReference>
<dbReference type="PROSITE" id="PS00463">
    <property type="entry name" value="ZN2_CY6_FUNGAL_1"/>
    <property type="match status" value="1"/>
</dbReference>
<feature type="compositionally biased region" description="Polar residues" evidence="7">
    <location>
        <begin position="82"/>
        <end position="99"/>
    </location>
</feature>
<keyword evidence="2" id="KW-0862">Zinc</keyword>
<dbReference type="GO" id="GO:0006351">
    <property type="term" value="P:DNA-templated transcription"/>
    <property type="evidence" value="ECO:0007669"/>
    <property type="project" value="InterPro"/>
</dbReference>
<dbReference type="OrthoDB" id="4337792at2759"/>
<dbReference type="Proteomes" id="UP000076632">
    <property type="component" value="Unassembled WGS sequence"/>
</dbReference>
<gene>
    <name evidence="9" type="ORF">L228DRAFT_239426</name>
</gene>
<keyword evidence="5" id="KW-0804">Transcription</keyword>
<dbReference type="CDD" id="cd00067">
    <property type="entry name" value="GAL4"/>
    <property type="match status" value="1"/>
</dbReference>
<dbReference type="GO" id="GO:0000978">
    <property type="term" value="F:RNA polymerase II cis-regulatory region sequence-specific DNA binding"/>
    <property type="evidence" value="ECO:0007669"/>
    <property type="project" value="TreeGrafter"/>
</dbReference>
<dbReference type="PROSITE" id="PS50048">
    <property type="entry name" value="ZN2_CY6_FUNGAL_2"/>
    <property type="match status" value="1"/>
</dbReference>
<dbReference type="AlphaFoldDB" id="A0A165GQ95"/>
<evidence type="ECO:0000313" key="9">
    <source>
        <dbReference type="EMBL" id="KZF22464.1"/>
    </source>
</evidence>
<dbReference type="SMART" id="SM00066">
    <property type="entry name" value="GAL4"/>
    <property type="match status" value="1"/>
</dbReference>
<name>A0A165GQ95_XYLHT</name>
<dbReference type="InterPro" id="IPR001138">
    <property type="entry name" value="Zn2Cys6_DnaBD"/>
</dbReference>
<proteinExistence type="predicted"/>
<dbReference type="GO" id="GO:0008270">
    <property type="term" value="F:zinc ion binding"/>
    <property type="evidence" value="ECO:0007669"/>
    <property type="project" value="InterPro"/>
</dbReference>
<dbReference type="GO" id="GO:0005634">
    <property type="term" value="C:nucleus"/>
    <property type="evidence" value="ECO:0007669"/>
    <property type="project" value="TreeGrafter"/>
</dbReference>
<dbReference type="Gene3D" id="4.10.240.10">
    <property type="entry name" value="Zn(2)-C6 fungal-type DNA-binding domain"/>
    <property type="match status" value="1"/>
</dbReference>
<evidence type="ECO:0000256" key="4">
    <source>
        <dbReference type="ARBA" id="ARBA00023125"/>
    </source>
</evidence>
<dbReference type="SMART" id="SM00906">
    <property type="entry name" value="Fungal_trans"/>
    <property type="match status" value="1"/>
</dbReference>
<dbReference type="GeneID" id="28896282"/>
<dbReference type="GO" id="GO:0001228">
    <property type="term" value="F:DNA-binding transcription activator activity, RNA polymerase II-specific"/>
    <property type="evidence" value="ECO:0007669"/>
    <property type="project" value="TreeGrafter"/>
</dbReference>
<dbReference type="PANTHER" id="PTHR31944:SF129">
    <property type="entry name" value="ASPYRIDONES CLUSTER REGULATOR APDR-RELATED"/>
    <property type="match status" value="1"/>
</dbReference>
<evidence type="ECO:0000256" key="5">
    <source>
        <dbReference type="ARBA" id="ARBA00023163"/>
    </source>
</evidence>
<evidence type="ECO:0000256" key="3">
    <source>
        <dbReference type="ARBA" id="ARBA00023015"/>
    </source>
</evidence>
<dbReference type="PANTHER" id="PTHR31944">
    <property type="entry name" value="HEME-RESPONSIVE ZINC FINGER TRANSCRIPTION FACTOR HAP1"/>
    <property type="match status" value="1"/>
</dbReference>
<dbReference type="RefSeq" id="XP_018188019.1">
    <property type="nucleotide sequence ID" value="XM_018331145.1"/>
</dbReference>
<reference evidence="9 10" key="1">
    <citation type="journal article" date="2016" name="Fungal Biol.">
        <title>The genome of Xylona heveae provides a window into fungal endophytism.</title>
        <authorList>
            <person name="Gazis R."/>
            <person name="Kuo A."/>
            <person name="Riley R."/>
            <person name="LaButti K."/>
            <person name="Lipzen A."/>
            <person name="Lin J."/>
            <person name="Amirebrahimi M."/>
            <person name="Hesse C.N."/>
            <person name="Spatafora J.W."/>
            <person name="Henrissat B."/>
            <person name="Hainaut M."/>
            <person name="Grigoriev I.V."/>
            <person name="Hibbett D.S."/>
        </authorList>
    </citation>
    <scope>NUCLEOTIDE SEQUENCE [LARGE SCALE GENOMIC DNA]</scope>
    <source>
        <strain evidence="9 10">TC161</strain>
    </source>
</reference>
<sequence length="678" mass="76720">MIAPSKPVRKRQRPAYSCIECRRRKVRCNRTKPCGQCTAHNLESSCSYKENRRTLPVCRESSGVGGPQQEDRRQITPEDPKSSSNSPRASTLSGPIQGTVSKTRVFGHGHWMNTYSLVEGLSSLQPIGEYYDMIFQQANHGPLDRVAETVVQCKQLARVIKQRRPSRRCLPADIHRFFPDREVINELVELYFTTFESCHQILHRPSFMTEYEDYMDHPETTESSFLVQLLLIMAAAGPLHGDANVRSEMAIKASTWMYISQTWLSAPLEKDRLTLKGVQVHCLLLLSRLVNRLGADLVWISAGSLMRMAMQMGLHQDPNHLGEMSVQQKEIRRRLWYTILEMNVQAALDSGMSPMILDGDYNTLPPSNVSDDDLNGAGREIHRESTALKPSRISFQSLLASSLPLRMRATRVINSLQEEPSYDQVLALGNELASACRDAAIAIDQAAFMGDTDPAGQFASSYCSHLLRRFPLCLHYRYAIKAKTNPLYSYSQKACLEAALDLVSLLEDDLYYLLLLTGGGMFRDIITRGALLIFLELNPEPEADTSIFARKRNRARQGLLLQDAHRVVQYAKDRMLRGDTNVKGYVFLSMLLAQTEARLDGLPTKEPTLKALRESLDTCHNILESMATDTSTKSMYPDFELWQTNNMQSPRASIDADFDFLDDENLNFDFSDCYFPLQ</sequence>
<evidence type="ECO:0000259" key="8">
    <source>
        <dbReference type="PROSITE" id="PS50048"/>
    </source>
</evidence>
<feature type="domain" description="Zn(2)-C6 fungal-type" evidence="8">
    <location>
        <begin position="17"/>
        <end position="48"/>
    </location>
</feature>
<dbReference type="OMA" id="FPLCLHY"/>
<keyword evidence="1" id="KW-0479">Metal-binding</keyword>
<keyword evidence="4" id="KW-0238">DNA-binding</keyword>
<evidence type="ECO:0000256" key="7">
    <source>
        <dbReference type="SAM" id="MobiDB-lite"/>
    </source>
</evidence>
<accession>A0A165GQ95</accession>
<keyword evidence="3" id="KW-0805">Transcription regulation</keyword>
<dbReference type="Pfam" id="PF04082">
    <property type="entry name" value="Fungal_trans"/>
    <property type="match status" value="1"/>
</dbReference>
<dbReference type="SUPFAM" id="SSF57701">
    <property type="entry name" value="Zn2/Cys6 DNA-binding domain"/>
    <property type="match status" value="1"/>
</dbReference>
<evidence type="ECO:0000256" key="1">
    <source>
        <dbReference type="ARBA" id="ARBA00022723"/>
    </source>
</evidence>
<protein>
    <recommendedName>
        <fullName evidence="8">Zn(2)-C6 fungal-type domain-containing protein</fullName>
    </recommendedName>
</protein>
<keyword evidence="6" id="KW-0539">Nucleus</keyword>
<feature type="region of interest" description="Disordered" evidence="7">
    <location>
        <begin position="57"/>
        <end position="99"/>
    </location>
</feature>
<dbReference type="EMBL" id="KV407459">
    <property type="protein sequence ID" value="KZF22464.1"/>
    <property type="molecule type" value="Genomic_DNA"/>
</dbReference>